<keyword evidence="2" id="KW-1185">Reference proteome</keyword>
<comment type="caution">
    <text evidence="1">The sequence shown here is derived from an EMBL/GenBank/DDBJ whole genome shotgun (WGS) entry which is preliminary data.</text>
</comment>
<protein>
    <recommendedName>
        <fullName evidence="3">Phosphoglycerate mutase</fullName>
    </recommendedName>
</protein>
<reference evidence="1 2" key="1">
    <citation type="journal article" date="2014" name="Nature">
        <title>An environmental bacterial taxon with a large and distinct metabolic repertoire.</title>
        <authorList>
            <person name="Wilson M.C."/>
            <person name="Mori T."/>
            <person name="Ruckert C."/>
            <person name="Uria A.R."/>
            <person name="Helf M.J."/>
            <person name="Takada K."/>
            <person name="Gernert C."/>
            <person name="Steffens U.A."/>
            <person name="Heycke N."/>
            <person name="Schmitt S."/>
            <person name="Rinke C."/>
            <person name="Helfrich E.J."/>
            <person name="Brachmann A.O."/>
            <person name="Gurgui C."/>
            <person name="Wakimoto T."/>
            <person name="Kracht M."/>
            <person name="Crusemann M."/>
            <person name="Hentschel U."/>
            <person name="Abe I."/>
            <person name="Matsunaga S."/>
            <person name="Kalinowski J."/>
            <person name="Takeyama H."/>
            <person name="Piel J."/>
        </authorList>
    </citation>
    <scope>NUCLEOTIDE SEQUENCE [LARGE SCALE GENOMIC DNA]</scope>
    <source>
        <strain evidence="2">TSY2</strain>
    </source>
</reference>
<dbReference type="EMBL" id="AZHX01001757">
    <property type="protein sequence ID" value="ETX00190.1"/>
    <property type="molecule type" value="Genomic_DNA"/>
</dbReference>
<dbReference type="GO" id="GO:0016791">
    <property type="term" value="F:phosphatase activity"/>
    <property type="evidence" value="ECO:0007669"/>
    <property type="project" value="TreeGrafter"/>
</dbReference>
<dbReference type="SMART" id="SM00855">
    <property type="entry name" value="PGAM"/>
    <property type="match status" value="1"/>
</dbReference>
<gene>
    <name evidence="1" type="ORF">ETSY2_39545</name>
</gene>
<dbReference type="HOGENOM" id="CLU_033323_12_2_7"/>
<dbReference type="GO" id="GO:0005737">
    <property type="term" value="C:cytoplasm"/>
    <property type="evidence" value="ECO:0007669"/>
    <property type="project" value="TreeGrafter"/>
</dbReference>
<dbReference type="InterPro" id="IPR029033">
    <property type="entry name" value="His_PPase_superfam"/>
</dbReference>
<organism evidence="1 2">
    <name type="scientific">Candidatus Entotheonella gemina</name>
    <dbReference type="NCBI Taxonomy" id="1429439"/>
    <lineage>
        <taxon>Bacteria</taxon>
        <taxon>Pseudomonadati</taxon>
        <taxon>Nitrospinota/Tectimicrobiota group</taxon>
        <taxon>Candidatus Tectimicrobiota</taxon>
        <taxon>Candidatus Entotheonellia</taxon>
        <taxon>Candidatus Entotheonellales</taxon>
        <taxon>Candidatus Entotheonellaceae</taxon>
        <taxon>Candidatus Entotheonella</taxon>
    </lineage>
</organism>
<dbReference type="AlphaFoldDB" id="W4LQN1"/>
<evidence type="ECO:0000313" key="2">
    <source>
        <dbReference type="Proteomes" id="UP000019140"/>
    </source>
</evidence>
<dbReference type="PANTHER" id="PTHR48100">
    <property type="entry name" value="BROAD-SPECIFICITY PHOSPHATASE YOR283W-RELATED"/>
    <property type="match status" value="1"/>
</dbReference>
<dbReference type="Gene3D" id="3.40.50.1240">
    <property type="entry name" value="Phosphoglycerate mutase-like"/>
    <property type="match status" value="1"/>
</dbReference>
<sequence length="181" mass="19920">MAQRLFFVRHCETTGQAPTAPLTSAGHQQALELADHFAPQGVDLLVSSPYTRARQSLEPLAERLGLAVETDERLAECTLASPPVADFRGAIRQLFDGPDLAWPGGESRRQVTERGRSALDAVFRHPTRTPVVMAHGLLMAFVLGSFDSRFDYRAWTALTNPDVYCLERDADGVRVSRAWGA</sequence>
<evidence type="ECO:0000313" key="1">
    <source>
        <dbReference type="EMBL" id="ETX00190.1"/>
    </source>
</evidence>
<proteinExistence type="predicted"/>
<dbReference type="Pfam" id="PF00300">
    <property type="entry name" value="His_Phos_1"/>
    <property type="match status" value="1"/>
</dbReference>
<dbReference type="SUPFAM" id="SSF53254">
    <property type="entry name" value="Phosphoglycerate mutase-like"/>
    <property type="match status" value="1"/>
</dbReference>
<dbReference type="InterPro" id="IPR050275">
    <property type="entry name" value="PGM_Phosphatase"/>
</dbReference>
<dbReference type="CDD" id="cd07067">
    <property type="entry name" value="HP_PGM_like"/>
    <property type="match status" value="1"/>
</dbReference>
<evidence type="ECO:0008006" key="3">
    <source>
        <dbReference type="Google" id="ProtNLM"/>
    </source>
</evidence>
<dbReference type="InterPro" id="IPR013078">
    <property type="entry name" value="His_Pase_superF_clade-1"/>
</dbReference>
<dbReference type="Proteomes" id="UP000019140">
    <property type="component" value="Unassembled WGS sequence"/>
</dbReference>
<accession>W4LQN1</accession>
<name>W4LQN1_9BACT</name>
<dbReference type="PANTHER" id="PTHR48100:SF1">
    <property type="entry name" value="HISTIDINE PHOSPHATASE FAMILY PROTEIN-RELATED"/>
    <property type="match status" value="1"/>
</dbReference>